<accession>A0A084VXJ0</accession>
<sequence>MIVSVVNFRQIGSSDPQRQPDASTDTSGSPVCNGSMAPMGATTEPELVTKAKSTPTPPDPPGAN</sequence>
<dbReference type="EnsemblMetazoa" id="ASIC010421-RA">
    <property type="protein sequence ID" value="ASIC010421-PA"/>
    <property type="gene ID" value="ASIC010421"/>
</dbReference>
<keyword evidence="4" id="KW-1185">Reference proteome</keyword>
<evidence type="ECO:0000313" key="4">
    <source>
        <dbReference type="Proteomes" id="UP000030765"/>
    </source>
</evidence>
<feature type="compositionally biased region" description="Polar residues" evidence="1">
    <location>
        <begin position="10"/>
        <end position="32"/>
    </location>
</feature>
<protein>
    <submittedName>
        <fullName evidence="2 3">Uncharacterized protein</fullName>
    </submittedName>
</protein>
<feature type="compositionally biased region" description="Pro residues" evidence="1">
    <location>
        <begin position="55"/>
        <end position="64"/>
    </location>
</feature>
<organism evidence="2">
    <name type="scientific">Anopheles sinensis</name>
    <name type="common">Mosquito</name>
    <dbReference type="NCBI Taxonomy" id="74873"/>
    <lineage>
        <taxon>Eukaryota</taxon>
        <taxon>Metazoa</taxon>
        <taxon>Ecdysozoa</taxon>
        <taxon>Arthropoda</taxon>
        <taxon>Hexapoda</taxon>
        <taxon>Insecta</taxon>
        <taxon>Pterygota</taxon>
        <taxon>Neoptera</taxon>
        <taxon>Endopterygota</taxon>
        <taxon>Diptera</taxon>
        <taxon>Nematocera</taxon>
        <taxon>Culicoidea</taxon>
        <taxon>Culicidae</taxon>
        <taxon>Anophelinae</taxon>
        <taxon>Anopheles</taxon>
    </lineage>
</organism>
<dbReference type="AlphaFoldDB" id="A0A084VXJ0"/>
<dbReference type="Proteomes" id="UP000030765">
    <property type="component" value="Unassembled WGS sequence"/>
</dbReference>
<name>A0A084VXJ0_ANOSI</name>
<proteinExistence type="predicted"/>
<reference evidence="2 4" key="1">
    <citation type="journal article" date="2014" name="BMC Genomics">
        <title>Genome sequence of Anopheles sinensis provides insight into genetics basis of mosquito competence for malaria parasites.</title>
        <authorList>
            <person name="Zhou D."/>
            <person name="Zhang D."/>
            <person name="Ding G."/>
            <person name="Shi L."/>
            <person name="Hou Q."/>
            <person name="Ye Y."/>
            <person name="Xu Y."/>
            <person name="Zhou H."/>
            <person name="Xiong C."/>
            <person name="Li S."/>
            <person name="Yu J."/>
            <person name="Hong S."/>
            <person name="Yu X."/>
            <person name="Zou P."/>
            <person name="Chen C."/>
            <person name="Chang X."/>
            <person name="Wang W."/>
            <person name="Lv Y."/>
            <person name="Sun Y."/>
            <person name="Ma L."/>
            <person name="Shen B."/>
            <person name="Zhu C."/>
        </authorList>
    </citation>
    <scope>NUCLEOTIDE SEQUENCE [LARGE SCALE GENOMIC DNA]</scope>
</reference>
<evidence type="ECO:0000313" key="3">
    <source>
        <dbReference type="EnsemblMetazoa" id="ASIC010421-PA"/>
    </source>
</evidence>
<reference evidence="3" key="2">
    <citation type="submission" date="2020-05" db="UniProtKB">
        <authorList>
            <consortium name="EnsemblMetazoa"/>
        </authorList>
    </citation>
    <scope>IDENTIFICATION</scope>
</reference>
<feature type="region of interest" description="Disordered" evidence="1">
    <location>
        <begin position="1"/>
        <end position="64"/>
    </location>
</feature>
<evidence type="ECO:0000313" key="2">
    <source>
        <dbReference type="EMBL" id="KFB42684.1"/>
    </source>
</evidence>
<gene>
    <name evidence="2" type="ORF">ZHAS_00010421</name>
</gene>
<dbReference type="VEuPathDB" id="VectorBase:ASIC010421"/>
<dbReference type="EMBL" id="ATLV01018076">
    <property type="status" value="NOT_ANNOTATED_CDS"/>
    <property type="molecule type" value="Genomic_DNA"/>
</dbReference>
<evidence type="ECO:0000256" key="1">
    <source>
        <dbReference type="SAM" id="MobiDB-lite"/>
    </source>
</evidence>
<dbReference type="EMBL" id="KE525212">
    <property type="protein sequence ID" value="KFB42684.1"/>
    <property type="molecule type" value="Genomic_DNA"/>
</dbReference>